<dbReference type="Gene3D" id="2.40.170.20">
    <property type="entry name" value="TonB-dependent receptor, beta-barrel domain"/>
    <property type="match status" value="1"/>
</dbReference>
<evidence type="ECO:0000256" key="9">
    <source>
        <dbReference type="ARBA" id="ARBA00023237"/>
    </source>
</evidence>
<dbReference type="Pfam" id="PF07715">
    <property type="entry name" value="Plug"/>
    <property type="match status" value="1"/>
</dbReference>
<evidence type="ECO:0000256" key="1">
    <source>
        <dbReference type="ARBA" id="ARBA00004571"/>
    </source>
</evidence>
<comment type="subcellular location">
    <subcellularLocation>
        <location evidence="1 10">Cell outer membrane</location>
        <topology evidence="1 10">Multi-pass membrane protein</topology>
    </subcellularLocation>
</comment>
<keyword evidence="8 14" id="KW-0675">Receptor</keyword>
<dbReference type="InterPro" id="IPR039426">
    <property type="entry name" value="TonB-dep_rcpt-like"/>
</dbReference>
<evidence type="ECO:0000259" key="13">
    <source>
        <dbReference type="Pfam" id="PF07715"/>
    </source>
</evidence>
<keyword evidence="6 11" id="KW-0798">TonB box</keyword>
<feature type="domain" description="TonB-dependent receptor plug" evidence="13">
    <location>
        <begin position="65"/>
        <end position="168"/>
    </location>
</feature>
<dbReference type="InterPro" id="IPR036942">
    <property type="entry name" value="Beta-barrel_TonB_sf"/>
</dbReference>
<keyword evidence="4 10" id="KW-0812">Transmembrane</keyword>
<protein>
    <submittedName>
        <fullName evidence="14">TonB-dependent receptor</fullName>
    </submittedName>
</protein>
<feature type="domain" description="TonB-dependent receptor-like beta-barrel" evidence="12">
    <location>
        <begin position="221"/>
        <end position="717"/>
    </location>
</feature>
<evidence type="ECO:0000256" key="3">
    <source>
        <dbReference type="ARBA" id="ARBA00022452"/>
    </source>
</evidence>
<evidence type="ECO:0000256" key="11">
    <source>
        <dbReference type="RuleBase" id="RU003357"/>
    </source>
</evidence>
<evidence type="ECO:0000256" key="2">
    <source>
        <dbReference type="ARBA" id="ARBA00022448"/>
    </source>
</evidence>
<name>A0ABY4CV33_9BACT</name>
<gene>
    <name evidence="14" type="ORF">MTX78_14400</name>
</gene>
<evidence type="ECO:0000256" key="4">
    <source>
        <dbReference type="ARBA" id="ARBA00022692"/>
    </source>
</evidence>
<sequence length="743" mass="81611">MNKHSLRQHPFFSLAKPLLLGAPLLAATVYQTQAQAPVPVADTLQRQRLSEVVVTATRAATERGKLPQQIQVVRRQDIEQTPAQDFTDVLKKNASVDIIQYPGLLSGVGIRGFRPQTSGLNQRALLLVDGRPAGTGNLSTLDLGSVKQVEVLKGPASALYGSQAMGGVVNVVTRKSRGAVRSSLAAGYGSYQTFTVGGATGGNLTEKLDFDLSFGLFDRAADYRLGRGGVFRSWLDGGSATKTYANDSTAQTDDRRADGQRRTFTKLNYYSGALRLGYQLNEHWHVDVRGERFVARNVQSPNDIFYGDLGPSSKDIERQNLDLSATGDYEHHQLFVRGYTSIETNDNYTLSAGANNALIAPYRSFQSEYLWKGVQVKDVIKLGSQRITVGIDRNEATSNSQRFNATNTSIAPFNPNYELNTTGFYAQGQFNFFQEKLIVTPGARYDLITYNVQQTDLLTTFTPGKTTNPFFSPSLGAQYSLTEGLRLHGTIGRAYVTPDAYNVAGFSQTTPNATQQVAITEGNASLKNESSVTWDAGLRYENNTSGFSAGAAFFSTQVENRITTRTTNPVGETTPEGYRVRSRTTYVNANDSRIRGLEAEAGYDVGALADSRYELRLFAGGTSILKAEDVTNNTDGSQTTRGIFNVARLSGNYGLAYDNNRGLRARLSGHYVDRRRDTDFTDISSPQILYPRYMTLDLSAGYTLAGKHTLSVLVNNLTDENYYEKRGYNLPGRNISGRYTLTF</sequence>
<evidence type="ECO:0000256" key="7">
    <source>
        <dbReference type="ARBA" id="ARBA00023136"/>
    </source>
</evidence>
<keyword evidence="2 10" id="KW-0813">Transport</keyword>
<dbReference type="InterPro" id="IPR037066">
    <property type="entry name" value="Plug_dom_sf"/>
</dbReference>
<comment type="similarity">
    <text evidence="10 11">Belongs to the TonB-dependent receptor family.</text>
</comment>
<dbReference type="Gene3D" id="2.170.130.10">
    <property type="entry name" value="TonB-dependent receptor, plug domain"/>
    <property type="match status" value="1"/>
</dbReference>
<dbReference type="EMBL" id="CP094669">
    <property type="protein sequence ID" value="UOG73314.1"/>
    <property type="molecule type" value="Genomic_DNA"/>
</dbReference>
<dbReference type="PROSITE" id="PS52016">
    <property type="entry name" value="TONB_DEPENDENT_REC_3"/>
    <property type="match status" value="1"/>
</dbReference>
<dbReference type="CDD" id="cd01347">
    <property type="entry name" value="ligand_gated_channel"/>
    <property type="match status" value="1"/>
</dbReference>
<reference evidence="14 15" key="1">
    <citation type="submission" date="2022-03" db="EMBL/GenBank/DDBJ databases">
        <title>Hymenobactersp. isolated from the air.</title>
        <authorList>
            <person name="Won M."/>
            <person name="Kwon S.-W."/>
        </authorList>
    </citation>
    <scope>NUCLEOTIDE SEQUENCE [LARGE SCALE GENOMIC DNA]</scope>
    <source>
        <strain evidence="14 15">KACC 21982</strain>
    </source>
</reference>
<evidence type="ECO:0000313" key="15">
    <source>
        <dbReference type="Proteomes" id="UP000831113"/>
    </source>
</evidence>
<evidence type="ECO:0000256" key="10">
    <source>
        <dbReference type="PROSITE-ProRule" id="PRU01360"/>
    </source>
</evidence>
<dbReference type="Proteomes" id="UP000831113">
    <property type="component" value="Chromosome"/>
</dbReference>
<dbReference type="RefSeq" id="WP_243795539.1">
    <property type="nucleotide sequence ID" value="NZ_CP094669.1"/>
</dbReference>
<keyword evidence="5" id="KW-0732">Signal</keyword>
<dbReference type="InterPro" id="IPR000531">
    <property type="entry name" value="Beta-barrel_TonB"/>
</dbReference>
<accession>A0ABY4CV33</accession>
<keyword evidence="9 10" id="KW-0998">Cell outer membrane</keyword>
<proteinExistence type="inferred from homology"/>
<evidence type="ECO:0000256" key="6">
    <source>
        <dbReference type="ARBA" id="ARBA00023077"/>
    </source>
</evidence>
<evidence type="ECO:0000313" key="14">
    <source>
        <dbReference type="EMBL" id="UOG73314.1"/>
    </source>
</evidence>
<dbReference type="PANTHER" id="PTHR30069:SF29">
    <property type="entry name" value="HEMOGLOBIN AND HEMOGLOBIN-HAPTOGLOBIN-BINDING PROTEIN 1-RELATED"/>
    <property type="match status" value="1"/>
</dbReference>
<keyword evidence="7 10" id="KW-0472">Membrane</keyword>
<evidence type="ECO:0000259" key="12">
    <source>
        <dbReference type="Pfam" id="PF00593"/>
    </source>
</evidence>
<dbReference type="SUPFAM" id="SSF56935">
    <property type="entry name" value="Porins"/>
    <property type="match status" value="1"/>
</dbReference>
<organism evidence="14 15">
    <name type="scientific">Hymenobacter tibetensis</name>
    <dbReference type="NCBI Taxonomy" id="497967"/>
    <lineage>
        <taxon>Bacteria</taxon>
        <taxon>Pseudomonadati</taxon>
        <taxon>Bacteroidota</taxon>
        <taxon>Cytophagia</taxon>
        <taxon>Cytophagales</taxon>
        <taxon>Hymenobacteraceae</taxon>
        <taxon>Hymenobacter</taxon>
    </lineage>
</organism>
<dbReference type="Pfam" id="PF00593">
    <property type="entry name" value="TonB_dep_Rec_b-barrel"/>
    <property type="match status" value="1"/>
</dbReference>
<keyword evidence="3 10" id="KW-1134">Transmembrane beta strand</keyword>
<evidence type="ECO:0000256" key="8">
    <source>
        <dbReference type="ARBA" id="ARBA00023170"/>
    </source>
</evidence>
<evidence type="ECO:0000256" key="5">
    <source>
        <dbReference type="ARBA" id="ARBA00022729"/>
    </source>
</evidence>
<dbReference type="InterPro" id="IPR012910">
    <property type="entry name" value="Plug_dom"/>
</dbReference>
<keyword evidence="15" id="KW-1185">Reference proteome</keyword>
<dbReference type="PANTHER" id="PTHR30069">
    <property type="entry name" value="TONB-DEPENDENT OUTER MEMBRANE RECEPTOR"/>
    <property type="match status" value="1"/>
</dbReference>